<dbReference type="RefSeq" id="WP_238280237.1">
    <property type="nucleotide sequence ID" value="NZ_BPQL01000081.1"/>
</dbReference>
<dbReference type="InterPro" id="IPR014756">
    <property type="entry name" value="Ig_E-set"/>
</dbReference>
<feature type="signal peptide" evidence="1">
    <location>
        <begin position="1"/>
        <end position="43"/>
    </location>
</feature>
<dbReference type="SUPFAM" id="SSF81296">
    <property type="entry name" value="E set domains"/>
    <property type="match status" value="1"/>
</dbReference>
<organism evidence="4 5">
    <name type="scientific">Methylobacterium goesingense</name>
    <dbReference type="NCBI Taxonomy" id="243690"/>
    <lineage>
        <taxon>Bacteria</taxon>
        <taxon>Pseudomonadati</taxon>
        <taxon>Pseudomonadota</taxon>
        <taxon>Alphaproteobacteria</taxon>
        <taxon>Hyphomicrobiales</taxon>
        <taxon>Methylobacteriaceae</taxon>
        <taxon>Methylobacterium</taxon>
    </lineage>
</organism>
<keyword evidence="1" id="KW-0732">Signal</keyword>
<gene>
    <name evidence="4" type="ORF">ABID43_002753</name>
</gene>
<dbReference type="InterPro" id="IPR038162">
    <property type="entry name" value="SoxY_sf"/>
</dbReference>
<reference evidence="4 5" key="1">
    <citation type="submission" date="2024-06" db="EMBL/GenBank/DDBJ databases">
        <title>Genomic Encyclopedia of Type Strains, Phase IV (KMG-IV): sequencing the most valuable type-strain genomes for metagenomic binning, comparative biology and taxonomic classification.</title>
        <authorList>
            <person name="Goeker M."/>
        </authorList>
    </citation>
    <scope>NUCLEOTIDE SEQUENCE [LARGE SCALE GENOMIC DNA]</scope>
    <source>
        <strain evidence="4 5">DSM 21331</strain>
    </source>
</reference>
<dbReference type="InterPro" id="IPR013783">
    <property type="entry name" value="Ig-like_fold"/>
</dbReference>
<proteinExistence type="predicted"/>
<sequence length="290" mass="30939">MIRALAKPVLNRAVFLRSILAAVTLAVPLATAGAALVPGPAHSAGASDDEAERLARWKEIQKSIFGDKTITATDSLVKVDAPVRALDASLVPITLTMPEKDRVAAVHLIIDDNPSPYAAHIAFGPGADAGEIKLRVRVNNYTNIHAVVETRDGQLFETTKFVKASGGCSAPMGMSDEEAMKGMGDMKLKFAEAQPGQPVEATLMIRHPNFSGMQMNQITRDYTPARYINKIAITRGDKTVLTLDGDISISSNPVINFGLQPGGQGPIKVVASDNQNGRWEHSFTAPSATN</sequence>
<evidence type="ECO:0000256" key="1">
    <source>
        <dbReference type="SAM" id="SignalP"/>
    </source>
</evidence>
<evidence type="ECO:0000259" key="3">
    <source>
        <dbReference type="Pfam" id="PF13501"/>
    </source>
</evidence>
<dbReference type="InterPro" id="IPR032711">
    <property type="entry name" value="SoxY"/>
</dbReference>
<dbReference type="Gene3D" id="2.60.40.2470">
    <property type="entry name" value="SoxY domain"/>
    <property type="match status" value="1"/>
</dbReference>
<accession>A0ABV2L5U4</accession>
<dbReference type="Gene3D" id="2.60.40.10">
    <property type="entry name" value="Immunoglobulins"/>
    <property type="match status" value="1"/>
</dbReference>
<comment type="caution">
    <text evidence="4">The sequence shown here is derived from an EMBL/GenBank/DDBJ whole genome shotgun (WGS) entry which is preliminary data.</text>
</comment>
<dbReference type="Proteomes" id="UP001549145">
    <property type="component" value="Unassembled WGS sequence"/>
</dbReference>
<evidence type="ECO:0000259" key="2">
    <source>
        <dbReference type="Pfam" id="PF08770"/>
    </source>
</evidence>
<feature type="chain" id="PRO_5047143710" evidence="1">
    <location>
        <begin position="44"/>
        <end position="290"/>
    </location>
</feature>
<dbReference type="InterPro" id="IPR014880">
    <property type="entry name" value="SoxZ_dom"/>
</dbReference>
<dbReference type="Pfam" id="PF08770">
    <property type="entry name" value="SoxZ"/>
    <property type="match status" value="1"/>
</dbReference>
<dbReference type="InterPro" id="IPR030831">
    <property type="entry name" value="Fuse-rel_SoxYZ"/>
</dbReference>
<evidence type="ECO:0000313" key="4">
    <source>
        <dbReference type="EMBL" id="MET3693206.1"/>
    </source>
</evidence>
<keyword evidence="5" id="KW-1185">Reference proteome</keyword>
<name>A0ABV2L5U4_9HYPH</name>
<dbReference type="EMBL" id="JBEPMM010000007">
    <property type="protein sequence ID" value="MET3693206.1"/>
    <property type="molecule type" value="Genomic_DNA"/>
</dbReference>
<dbReference type="NCBIfam" id="TIGR04557">
    <property type="entry name" value="fuse_rel_SoxYZ"/>
    <property type="match status" value="1"/>
</dbReference>
<feature type="domain" description="Sulphur oxidation protein SoxZ" evidence="2">
    <location>
        <begin position="191"/>
        <end position="283"/>
    </location>
</feature>
<dbReference type="Pfam" id="PF13501">
    <property type="entry name" value="SoxY"/>
    <property type="match status" value="1"/>
</dbReference>
<evidence type="ECO:0000313" key="5">
    <source>
        <dbReference type="Proteomes" id="UP001549145"/>
    </source>
</evidence>
<protein>
    <submittedName>
        <fullName evidence="4">Sulfur-oxidizing protein SoxY</fullName>
    </submittedName>
</protein>
<feature type="domain" description="Ig-like SoxY" evidence="3">
    <location>
        <begin position="62"/>
        <end position="168"/>
    </location>
</feature>